<keyword evidence="7 8" id="KW-0472">Membrane</keyword>
<evidence type="ECO:0000256" key="2">
    <source>
        <dbReference type="ARBA" id="ARBA00007069"/>
    </source>
</evidence>
<evidence type="ECO:0000256" key="7">
    <source>
        <dbReference type="ARBA" id="ARBA00023136"/>
    </source>
</evidence>
<dbReference type="RefSeq" id="WP_011245408.1">
    <property type="nucleotide sequence ID" value="NZ_BOQQ01000007.1"/>
</dbReference>
<feature type="transmembrane region" description="Helical" evidence="8">
    <location>
        <begin position="90"/>
        <end position="110"/>
    </location>
</feature>
<feature type="transmembrane region" description="Helical" evidence="8">
    <location>
        <begin position="198"/>
        <end position="218"/>
    </location>
</feature>
<keyword evidence="6 8" id="KW-1133">Transmembrane helix</keyword>
<feature type="domain" description="ABC transmembrane type-1" evidence="9">
    <location>
        <begin position="22"/>
        <end position="216"/>
    </location>
</feature>
<dbReference type="AlphaFoldDB" id="A0A268S231"/>
<dbReference type="Proteomes" id="UP000216207">
    <property type="component" value="Unassembled WGS sequence"/>
</dbReference>
<dbReference type="PANTHER" id="PTHR30450">
    <property type="entry name" value="ABC TRANSPORTER PERMEASE"/>
    <property type="match status" value="1"/>
</dbReference>
<accession>A0A268S231</accession>
<name>A0A268S231_SHOCL</name>
<dbReference type="EMBL" id="NPCC01000015">
    <property type="protein sequence ID" value="PAE88467.1"/>
    <property type="molecule type" value="Genomic_DNA"/>
</dbReference>
<comment type="subcellular location">
    <subcellularLocation>
        <location evidence="1 8">Cell membrane</location>
        <topology evidence="1 8">Multi-pass membrane protein</topology>
    </subcellularLocation>
</comment>
<reference evidence="12 13" key="1">
    <citation type="submission" date="2017-07" db="EMBL/GenBank/DDBJ databases">
        <title>Isolation and whole genome analysis of endospore-forming bacteria from heroin.</title>
        <authorList>
            <person name="Kalinowski J."/>
            <person name="Ahrens B."/>
            <person name="Al-Dilaimi A."/>
            <person name="Winkler A."/>
            <person name="Wibberg D."/>
            <person name="Schleenbecker U."/>
            <person name="Ruckert C."/>
            <person name="Wolfel R."/>
            <person name="Grass G."/>
        </authorList>
    </citation>
    <scope>NUCLEOTIDE SEQUENCE [LARGE SCALE GENOMIC DNA]</scope>
    <source>
        <strain evidence="11 12">7523-2</strain>
        <strain evidence="10 13">7539</strain>
    </source>
</reference>
<evidence type="ECO:0000256" key="3">
    <source>
        <dbReference type="ARBA" id="ARBA00022448"/>
    </source>
</evidence>
<dbReference type="Proteomes" id="UP000216133">
    <property type="component" value="Unassembled WGS sequence"/>
</dbReference>
<dbReference type="InterPro" id="IPR035906">
    <property type="entry name" value="MetI-like_sf"/>
</dbReference>
<evidence type="ECO:0000256" key="5">
    <source>
        <dbReference type="ARBA" id="ARBA00022692"/>
    </source>
</evidence>
<dbReference type="GO" id="GO:0048473">
    <property type="term" value="P:D-methionine transmembrane transport"/>
    <property type="evidence" value="ECO:0007669"/>
    <property type="project" value="TreeGrafter"/>
</dbReference>
<keyword evidence="3 8" id="KW-0813">Transport</keyword>
<dbReference type="CDD" id="cd06261">
    <property type="entry name" value="TM_PBP2"/>
    <property type="match status" value="1"/>
</dbReference>
<dbReference type="InterPro" id="IPR000515">
    <property type="entry name" value="MetI-like"/>
</dbReference>
<gene>
    <name evidence="11" type="ORF">CHH61_07955</name>
    <name evidence="10" type="ORF">CHH72_12560</name>
</gene>
<dbReference type="PANTHER" id="PTHR30450:SF14">
    <property type="entry name" value="TRANSPORTER, PERMEASE PROTEIN, PUTATIVE-RELATED"/>
    <property type="match status" value="1"/>
</dbReference>
<dbReference type="GeneID" id="86924621"/>
<keyword evidence="4" id="KW-1003">Cell membrane</keyword>
<feature type="transmembrane region" description="Helical" evidence="8">
    <location>
        <begin position="26"/>
        <end position="48"/>
    </location>
</feature>
<evidence type="ECO:0000313" key="11">
    <source>
        <dbReference type="EMBL" id="PAF26540.1"/>
    </source>
</evidence>
<dbReference type="Gene3D" id="1.10.3720.10">
    <property type="entry name" value="MetI-like"/>
    <property type="match status" value="1"/>
</dbReference>
<feature type="transmembrane region" description="Helical" evidence="8">
    <location>
        <begin position="155"/>
        <end position="178"/>
    </location>
</feature>
<feature type="transmembrane region" description="Helical" evidence="8">
    <location>
        <begin position="60"/>
        <end position="84"/>
    </location>
</feature>
<evidence type="ECO:0000256" key="8">
    <source>
        <dbReference type="RuleBase" id="RU363032"/>
    </source>
</evidence>
<dbReference type="SUPFAM" id="SSF161098">
    <property type="entry name" value="MetI-like"/>
    <property type="match status" value="1"/>
</dbReference>
<dbReference type="EMBL" id="NPBS01000035">
    <property type="protein sequence ID" value="PAF26540.1"/>
    <property type="molecule type" value="Genomic_DNA"/>
</dbReference>
<evidence type="ECO:0000256" key="1">
    <source>
        <dbReference type="ARBA" id="ARBA00004651"/>
    </source>
</evidence>
<evidence type="ECO:0000259" key="9">
    <source>
        <dbReference type="PROSITE" id="PS50928"/>
    </source>
</evidence>
<dbReference type="GO" id="GO:0005886">
    <property type="term" value="C:plasma membrane"/>
    <property type="evidence" value="ECO:0007669"/>
    <property type="project" value="UniProtKB-SubCell"/>
</dbReference>
<evidence type="ECO:0000313" key="10">
    <source>
        <dbReference type="EMBL" id="PAE88467.1"/>
    </source>
</evidence>
<organism evidence="11 12">
    <name type="scientific">Shouchella clausii</name>
    <name type="common">Alkalihalobacillus clausii</name>
    <dbReference type="NCBI Taxonomy" id="79880"/>
    <lineage>
        <taxon>Bacteria</taxon>
        <taxon>Bacillati</taxon>
        <taxon>Bacillota</taxon>
        <taxon>Bacilli</taxon>
        <taxon>Bacillales</taxon>
        <taxon>Bacillaceae</taxon>
        <taxon>Shouchella</taxon>
    </lineage>
</organism>
<dbReference type="OMA" id="YLWATVI"/>
<dbReference type="InterPro" id="IPR051322">
    <property type="entry name" value="AA_ABC_Transporter_Permease"/>
</dbReference>
<comment type="caution">
    <text evidence="11">The sequence shown here is derived from an EMBL/GenBank/DDBJ whole genome shotgun (WGS) entry which is preliminary data.</text>
</comment>
<evidence type="ECO:0000256" key="6">
    <source>
        <dbReference type="ARBA" id="ARBA00022989"/>
    </source>
</evidence>
<sequence>MLEWLPEAIRPNITSELLLESLYETVYMVGWSLLFSGVIGILLGVTLVVTRPGHILENSFVFHTLNPIINVLRSVPFIILLVALIPFTRFLMGSAIGTTAAIVPLVFYAGPYIARLIENSLLEVEPGIIEAADAMGASKAQIIFRFILPEALSSLLLSLTTATIGLVGATAMAGAIGAGGIGDVAITYGYQRFDNGTMLITVLLLIVIVQGLQSLGNISSKRVRRR</sequence>
<comment type="similarity">
    <text evidence="2">Belongs to the binding-protein-dependent transport system permease family. CysTW subfamily.</text>
</comment>
<dbReference type="PROSITE" id="PS50928">
    <property type="entry name" value="ABC_TM1"/>
    <property type="match status" value="1"/>
</dbReference>
<evidence type="ECO:0000313" key="13">
    <source>
        <dbReference type="Proteomes" id="UP000216207"/>
    </source>
</evidence>
<keyword evidence="5 8" id="KW-0812">Transmembrane</keyword>
<dbReference type="FunFam" id="1.10.3720.10:FF:000002">
    <property type="entry name" value="D-methionine ABC transporter permease MetI"/>
    <property type="match status" value="1"/>
</dbReference>
<evidence type="ECO:0000256" key="4">
    <source>
        <dbReference type="ARBA" id="ARBA00022475"/>
    </source>
</evidence>
<dbReference type="Pfam" id="PF00528">
    <property type="entry name" value="BPD_transp_1"/>
    <property type="match status" value="1"/>
</dbReference>
<evidence type="ECO:0000313" key="12">
    <source>
        <dbReference type="Proteomes" id="UP000216133"/>
    </source>
</evidence>
<protein>
    <submittedName>
        <fullName evidence="11">ABC transporter permease</fullName>
    </submittedName>
</protein>
<proteinExistence type="inferred from homology"/>